<protein>
    <submittedName>
        <fullName evidence="2">Pyruvate kinase</fullName>
    </submittedName>
</protein>
<proteinExistence type="predicted"/>
<dbReference type="Gene3D" id="3.40.1380.20">
    <property type="entry name" value="Pyruvate kinase, C-terminal domain"/>
    <property type="match status" value="1"/>
</dbReference>
<feature type="domain" description="Pyruvate kinase C-terminal" evidence="1">
    <location>
        <begin position="1"/>
        <end position="70"/>
    </location>
</feature>
<keyword evidence="2" id="KW-0670">Pyruvate</keyword>
<dbReference type="GO" id="GO:0016301">
    <property type="term" value="F:kinase activity"/>
    <property type="evidence" value="ECO:0007669"/>
    <property type="project" value="UniProtKB-KW"/>
</dbReference>
<gene>
    <name evidence="2" type="ORF">GBAR_LOCUS802</name>
</gene>
<dbReference type="AlphaFoldDB" id="A0AA35QUK1"/>
<name>A0AA35QUK1_GEOBA</name>
<dbReference type="EMBL" id="CASHTH010000127">
    <property type="protein sequence ID" value="CAI7991698.1"/>
    <property type="molecule type" value="Genomic_DNA"/>
</dbReference>
<comment type="caution">
    <text evidence="2">The sequence shown here is derived from an EMBL/GenBank/DDBJ whole genome shotgun (WGS) entry which is preliminary data.</text>
</comment>
<dbReference type="Proteomes" id="UP001174909">
    <property type="component" value="Unassembled WGS sequence"/>
</dbReference>
<organism evidence="2 3">
    <name type="scientific">Geodia barretti</name>
    <name type="common">Barrett's horny sponge</name>
    <dbReference type="NCBI Taxonomy" id="519541"/>
    <lineage>
        <taxon>Eukaryota</taxon>
        <taxon>Metazoa</taxon>
        <taxon>Porifera</taxon>
        <taxon>Demospongiae</taxon>
        <taxon>Heteroscleromorpha</taxon>
        <taxon>Tetractinellida</taxon>
        <taxon>Astrophorina</taxon>
        <taxon>Geodiidae</taxon>
        <taxon>Geodia</taxon>
    </lineage>
</organism>
<sequence>MTPDRGTARRLALVWGVHCVHTDDATGFTDMVERACAQALDAGHAAPGERIVITAGVPFGTPGTTNVLRIARVQRSEEKSGTRA</sequence>
<keyword evidence="3" id="KW-1185">Reference proteome</keyword>
<evidence type="ECO:0000313" key="3">
    <source>
        <dbReference type="Proteomes" id="UP001174909"/>
    </source>
</evidence>
<dbReference type="SUPFAM" id="SSF52935">
    <property type="entry name" value="PK C-terminal domain-like"/>
    <property type="match status" value="1"/>
</dbReference>
<dbReference type="InterPro" id="IPR015795">
    <property type="entry name" value="Pyrv_Knase_C"/>
</dbReference>
<reference evidence="2" key="1">
    <citation type="submission" date="2023-03" db="EMBL/GenBank/DDBJ databases">
        <authorList>
            <person name="Steffen K."/>
            <person name="Cardenas P."/>
        </authorList>
    </citation>
    <scope>NUCLEOTIDE SEQUENCE</scope>
</reference>
<accession>A0AA35QUK1</accession>
<evidence type="ECO:0000313" key="2">
    <source>
        <dbReference type="EMBL" id="CAI7991698.1"/>
    </source>
</evidence>
<dbReference type="InterPro" id="IPR036918">
    <property type="entry name" value="Pyrv_Knase_C_sf"/>
</dbReference>
<keyword evidence="2" id="KW-0808">Transferase</keyword>
<dbReference type="Pfam" id="PF02887">
    <property type="entry name" value="PK_C"/>
    <property type="match status" value="1"/>
</dbReference>
<evidence type="ECO:0000259" key="1">
    <source>
        <dbReference type="Pfam" id="PF02887"/>
    </source>
</evidence>
<keyword evidence="2" id="KW-0418">Kinase</keyword>